<feature type="domain" description="DUF1206" evidence="2">
    <location>
        <begin position="194"/>
        <end position="262"/>
    </location>
</feature>
<feature type="domain" description="DUF1206" evidence="2">
    <location>
        <begin position="20"/>
        <end position="87"/>
    </location>
</feature>
<feature type="domain" description="DUF1206" evidence="2">
    <location>
        <begin position="105"/>
        <end position="169"/>
    </location>
</feature>
<evidence type="ECO:0000313" key="4">
    <source>
        <dbReference type="Proteomes" id="UP000283374"/>
    </source>
</evidence>
<proteinExistence type="predicted"/>
<evidence type="ECO:0000313" key="3">
    <source>
        <dbReference type="EMBL" id="RHA37560.1"/>
    </source>
</evidence>
<dbReference type="InterPro" id="IPR009597">
    <property type="entry name" value="DUF1206"/>
</dbReference>
<sequence>MTAGTTSGTAQRGWELMARFGYVINGVLHILIGVIALQIAFGGEKKNADQSGALSTISETPFGGFILWASVVAFVALGLWQLAVAFRKQPTSQGSSTKDRLEAGLRAVIYLALAVTVFSFAQGSGTSSSKQTTDATESLMSAPGGRFLVGLLGAAIVVGGVIYALKGLRKKFLEDLHSLPSGTAGVTVRRLGIFGYTAKGVALAIVGGLFVLAAVKADPDKAKGLDGALHTLRDQPAGVWLLAIVGIGFIAYGIYSFVRSKYGKL</sequence>
<dbReference type="RefSeq" id="WP_118768604.1">
    <property type="nucleotide sequence ID" value="NZ_QWKP01000222.1"/>
</dbReference>
<protein>
    <submittedName>
        <fullName evidence="3">DUF1206 domain-containing protein</fullName>
    </submittedName>
</protein>
<feature type="transmembrane region" description="Helical" evidence="1">
    <location>
        <begin position="196"/>
        <end position="217"/>
    </location>
</feature>
<feature type="transmembrane region" description="Helical" evidence="1">
    <location>
        <begin position="237"/>
        <end position="258"/>
    </location>
</feature>
<feature type="transmembrane region" description="Helical" evidence="1">
    <location>
        <begin position="145"/>
        <end position="165"/>
    </location>
</feature>
<dbReference type="EMBL" id="QWKP01000222">
    <property type="protein sequence ID" value="RHA37560.1"/>
    <property type="molecule type" value="Genomic_DNA"/>
</dbReference>
<evidence type="ECO:0000259" key="2">
    <source>
        <dbReference type="Pfam" id="PF06724"/>
    </source>
</evidence>
<evidence type="ECO:0000256" key="1">
    <source>
        <dbReference type="SAM" id="Phobius"/>
    </source>
</evidence>
<feature type="transmembrane region" description="Helical" evidence="1">
    <location>
        <begin position="61"/>
        <end position="86"/>
    </location>
</feature>
<name>A0A413RHG5_9CELL</name>
<feature type="transmembrane region" description="Helical" evidence="1">
    <location>
        <begin position="20"/>
        <end position="41"/>
    </location>
</feature>
<dbReference type="AlphaFoldDB" id="A0A413RHG5"/>
<gene>
    <name evidence="3" type="ORF">D1825_16985</name>
</gene>
<keyword evidence="1" id="KW-0812">Transmembrane</keyword>
<keyword evidence="1" id="KW-1133">Transmembrane helix</keyword>
<dbReference type="Proteomes" id="UP000283374">
    <property type="component" value="Unassembled WGS sequence"/>
</dbReference>
<feature type="transmembrane region" description="Helical" evidence="1">
    <location>
        <begin position="107"/>
        <end position="125"/>
    </location>
</feature>
<dbReference type="OrthoDB" id="4552598at2"/>
<reference evidence="3 4" key="1">
    <citation type="submission" date="2018-08" db="EMBL/GenBank/DDBJ databases">
        <title>Cellulomonas rhizosphaerae sp. nov., a novel actinomycete isolated from soil.</title>
        <authorList>
            <person name="Tian Y."/>
        </authorList>
    </citation>
    <scope>NUCLEOTIDE SEQUENCE [LARGE SCALE GENOMIC DNA]</scope>
    <source>
        <strain evidence="3 4">NEAU-TCZ24</strain>
    </source>
</reference>
<organism evidence="3 4">
    <name type="scientific">Cellulomonas rhizosphaerae</name>
    <dbReference type="NCBI Taxonomy" id="2293719"/>
    <lineage>
        <taxon>Bacteria</taxon>
        <taxon>Bacillati</taxon>
        <taxon>Actinomycetota</taxon>
        <taxon>Actinomycetes</taxon>
        <taxon>Micrococcales</taxon>
        <taxon>Cellulomonadaceae</taxon>
        <taxon>Cellulomonas</taxon>
    </lineage>
</organism>
<comment type="caution">
    <text evidence="3">The sequence shown here is derived from an EMBL/GenBank/DDBJ whole genome shotgun (WGS) entry which is preliminary data.</text>
</comment>
<keyword evidence="1" id="KW-0472">Membrane</keyword>
<keyword evidence="4" id="KW-1185">Reference proteome</keyword>
<dbReference type="Pfam" id="PF06724">
    <property type="entry name" value="DUF1206"/>
    <property type="match status" value="3"/>
</dbReference>
<accession>A0A413RHG5</accession>